<evidence type="ECO:0000256" key="1">
    <source>
        <dbReference type="ARBA" id="ARBA00006525"/>
    </source>
</evidence>
<accession>A0AAC9JQ58</accession>
<dbReference type="Pfam" id="PF02481">
    <property type="entry name" value="DNA_processg_A"/>
    <property type="match status" value="1"/>
</dbReference>
<comment type="similarity">
    <text evidence="1">Belongs to the DprA/Smf family.</text>
</comment>
<dbReference type="PANTHER" id="PTHR43022:SF1">
    <property type="entry name" value="PROTEIN SMF"/>
    <property type="match status" value="1"/>
</dbReference>
<dbReference type="Gene3D" id="3.40.50.450">
    <property type="match status" value="1"/>
</dbReference>
<dbReference type="AlphaFoldDB" id="A0AAC9JQ58"/>
<dbReference type="InterPro" id="IPR036388">
    <property type="entry name" value="WH-like_DNA-bd_sf"/>
</dbReference>
<dbReference type="Pfam" id="PF21102">
    <property type="entry name" value="DprA_N"/>
    <property type="match status" value="1"/>
</dbReference>
<gene>
    <name evidence="4" type="ORF">BOQ54_10605</name>
</gene>
<dbReference type="RefSeq" id="WP_071923885.1">
    <property type="nucleotide sequence ID" value="NZ_CP018095.1"/>
</dbReference>
<reference evidence="4 5" key="1">
    <citation type="submission" date="2016-11" db="EMBL/GenBank/DDBJ databases">
        <title>Complete genome sequence of the aerobically denitrifying bacterium Chelatococcus daeguensis TAD1.</title>
        <authorList>
            <person name="Yang Y."/>
            <person name="Huang S."/>
            <person name="Lin E."/>
        </authorList>
    </citation>
    <scope>NUCLEOTIDE SEQUENCE [LARGE SCALE GENOMIC DNA]</scope>
    <source>
        <strain evidence="4 5">TAD1</strain>
    </source>
</reference>
<dbReference type="InterPro" id="IPR003488">
    <property type="entry name" value="DprA"/>
</dbReference>
<dbReference type="EMBL" id="CP018095">
    <property type="protein sequence ID" value="APF37723.1"/>
    <property type="molecule type" value="Genomic_DNA"/>
</dbReference>
<evidence type="ECO:0000259" key="2">
    <source>
        <dbReference type="Pfam" id="PF02481"/>
    </source>
</evidence>
<dbReference type="Gene3D" id="1.10.10.10">
    <property type="entry name" value="Winged helix-like DNA-binding domain superfamily/Winged helix DNA-binding domain"/>
    <property type="match status" value="1"/>
</dbReference>
<dbReference type="Proteomes" id="UP000182703">
    <property type="component" value="Chromosome"/>
</dbReference>
<dbReference type="NCBIfam" id="TIGR00732">
    <property type="entry name" value="dprA"/>
    <property type="match status" value="1"/>
</dbReference>
<dbReference type="PANTHER" id="PTHR43022">
    <property type="entry name" value="PROTEIN SMF"/>
    <property type="match status" value="1"/>
</dbReference>
<dbReference type="KEGG" id="cdq:BOQ54_10605"/>
<protein>
    <submittedName>
        <fullName evidence="4">DNA protecting protein DprA</fullName>
    </submittedName>
</protein>
<sequence length="412" mass="43835">MGMSGFRLDDEQRLDWLQLLRSEGIGPRTFRTLIGRYGTAAAVLQALPELGRRRGRPIRMASRAEAEREMAQAQRLGVRFVAPSEPDYPLTLRAIDTAPPLIGLRGNAALFARPMVSIVGSRNASAAGLKFTQRLARELGEAGFVVVSGLARGIDTSAHNASLATGTVAVLAGGHDRLYPAENASLLDEIVARGVVVSEMPMGWEPRGRDFPRRNRIVSGLSLGVVVVEAARRSGSLITARFALEQGREVFAVPGSPLDLRAEGTNDLIREGATLCASAEDVVRGLAPLVAKPPSGDLGLMDATRERADQDPLWDELDLDALDGEPLRPEGEIVLDMTADRPAGNYAASFNGGETARDDMGRVVGLLGATPVSVDDLVRASGLSIRSVQLVLFELELAGKLVRHGGNAVSLA</sequence>
<feature type="domain" description="Smf/DprA SLOG" evidence="2">
    <location>
        <begin position="80"/>
        <end position="284"/>
    </location>
</feature>
<dbReference type="InterPro" id="IPR057666">
    <property type="entry name" value="DrpA_SLOG"/>
</dbReference>
<dbReference type="Pfam" id="PF17782">
    <property type="entry name" value="WHD_DprA"/>
    <property type="match status" value="1"/>
</dbReference>
<evidence type="ECO:0000313" key="5">
    <source>
        <dbReference type="Proteomes" id="UP000182703"/>
    </source>
</evidence>
<evidence type="ECO:0000259" key="3">
    <source>
        <dbReference type="Pfam" id="PF17782"/>
    </source>
</evidence>
<evidence type="ECO:0000313" key="4">
    <source>
        <dbReference type="EMBL" id="APF37723.1"/>
    </source>
</evidence>
<dbReference type="InterPro" id="IPR041614">
    <property type="entry name" value="DprA_WH"/>
</dbReference>
<feature type="domain" description="DprA winged helix" evidence="3">
    <location>
        <begin position="357"/>
        <end position="407"/>
    </location>
</feature>
<keyword evidence="5" id="KW-1185">Reference proteome</keyword>
<organism evidence="4 5">
    <name type="scientific">Chelatococcus daeguensis</name>
    <dbReference type="NCBI Taxonomy" id="444444"/>
    <lineage>
        <taxon>Bacteria</taxon>
        <taxon>Pseudomonadati</taxon>
        <taxon>Pseudomonadota</taxon>
        <taxon>Alphaproteobacteria</taxon>
        <taxon>Hyphomicrobiales</taxon>
        <taxon>Chelatococcaceae</taxon>
        <taxon>Chelatococcus</taxon>
    </lineage>
</organism>
<dbReference type="SUPFAM" id="SSF102405">
    <property type="entry name" value="MCP/YpsA-like"/>
    <property type="match status" value="1"/>
</dbReference>
<proteinExistence type="inferred from homology"/>
<name>A0AAC9JQ58_9HYPH</name>
<dbReference type="GO" id="GO:0009294">
    <property type="term" value="P:DNA-mediated transformation"/>
    <property type="evidence" value="ECO:0007669"/>
    <property type="project" value="InterPro"/>
</dbReference>